<name>A0AAV5DQ75_ELECO</name>
<evidence type="ECO:0000256" key="4">
    <source>
        <dbReference type="ARBA" id="ARBA00022617"/>
    </source>
</evidence>
<dbReference type="PANTHER" id="PTHR47953:SF19">
    <property type="entry name" value="OS06G0641600 PROTEIN"/>
    <property type="match status" value="1"/>
</dbReference>
<evidence type="ECO:0000256" key="8">
    <source>
        <dbReference type="ARBA" id="ARBA00023002"/>
    </source>
</evidence>
<keyword evidence="7" id="KW-1133">Transmembrane helix</keyword>
<dbReference type="InterPro" id="IPR052306">
    <property type="entry name" value="CYP450_71D"/>
</dbReference>
<comment type="similarity">
    <text evidence="3">Belongs to the cytochrome P450 family.</text>
</comment>
<gene>
    <name evidence="12" type="primary">ga30606</name>
    <name evidence="12" type="ORF">PR202_ga30606</name>
</gene>
<evidence type="ECO:0008006" key="14">
    <source>
        <dbReference type="Google" id="ProtNLM"/>
    </source>
</evidence>
<keyword evidence="6" id="KW-0479">Metal-binding</keyword>
<dbReference type="InterPro" id="IPR002403">
    <property type="entry name" value="Cyt_P450_E_grp-IV"/>
</dbReference>
<organism evidence="12 13">
    <name type="scientific">Eleusine coracana subsp. coracana</name>
    <dbReference type="NCBI Taxonomy" id="191504"/>
    <lineage>
        <taxon>Eukaryota</taxon>
        <taxon>Viridiplantae</taxon>
        <taxon>Streptophyta</taxon>
        <taxon>Embryophyta</taxon>
        <taxon>Tracheophyta</taxon>
        <taxon>Spermatophyta</taxon>
        <taxon>Magnoliopsida</taxon>
        <taxon>Liliopsida</taxon>
        <taxon>Poales</taxon>
        <taxon>Poaceae</taxon>
        <taxon>PACMAD clade</taxon>
        <taxon>Chloridoideae</taxon>
        <taxon>Cynodonteae</taxon>
        <taxon>Eleusininae</taxon>
        <taxon>Eleusine</taxon>
    </lineage>
</organism>
<dbReference type="GO" id="GO:0016020">
    <property type="term" value="C:membrane"/>
    <property type="evidence" value="ECO:0007669"/>
    <property type="project" value="UniProtKB-SubCell"/>
</dbReference>
<keyword evidence="11" id="KW-0472">Membrane</keyword>
<accession>A0AAV5DQ75</accession>
<dbReference type="Pfam" id="PF00067">
    <property type="entry name" value="p450"/>
    <property type="match status" value="1"/>
</dbReference>
<dbReference type="InterPro" id="IPR001128">
    <property type="entry name" value="Cyt_P450"/>
</dbReference>
<evidence type="ECO:0000256" key="6">
    <source>
        <dbReference type="ARBA" id="ARBA00022723"/>
    </source>
</evidence>
<dbReference type="InterPro" id="IPR036396">
    <property type="entry name" value="Cyt_P450_sf"/>
</dbReference>
<dbReference type="Gene3D" id="1.10.630.10">
    <property type="entry name" value="Cytochrome P450"/>
    <property type="match status" value="1"/>
</dbReference>
<evidence type="ECO:0000313" key="12">
    <source>
        <dbReference type="EMBL" id="GJN12336.1"/>
    </source>
</evidence>
<dbReference type="Proteomes" id="UP001054889">
    <property type="component" value="Unassembled WGS sequence"/>
</dbReference>
<evidence type="ECO:0000256" key="9">
    <source>
        <dbReference type="ARBA" id="ARBA00023004"/>
    </source>
</evidence>
<evidence type="ECO:0000256" key="3">
    <source>
        <dbReference type="ARBA" id="ARBA00010617"/>
    </source>
</evidence>
<dbReference type="EMBL" id="BQKI01000023">
    <property type="protein sequence ID" value="GJN12336.1"/>
    <property type="molecule type" value="Genomic_DNA"/>
</dbReference>
<sequence>MSELMKNPRVLHKAQSEVRKIFLGKHKLIEQDITKLSYLPLVIKETRRLHPAGPLIPQQCHQACQVMGYDIPNGCIVLVNVWAIGRDSAYWDDPNVFKPKRFEDCNIDFKGHNFKYIPFGSGR</sequence>
<reference evidence="12" key="2">
    <citation type="submission" date="2021-12" db="EMBL/GenBank/DDBJ databases">
        <title>Resequencing data analysis of finger millet.</title>
        <authorList>
            <person name="Hatakeyama M."/>
            <person name="Aluri S."/>
            <person name="Balachadran M.T."/>
            <person name="Sivarajan S.R."/>
            <person name="Poveda L."/>
            <person name="Shimizu-Inatsugi R."/>
            <person name="Schlapbach R."/>
            <person name="Sreeman S.M."/>
            <person name="Shimizu K.K."/>
        </authorList>
    </citation>
    <scope>NUCLEOTIDE SEQUENCE</scope>
</reference>
<evidence type="ECO:0000256" key="7">
    <source>
        <dbReference type="ARBA" id="ARBA00022989"/>
    </source>
</evidence>
<evidence type="ECO:0000256" key="1">
    <source>
        <dbReference type="ARBA" id="ARBA00001971"/>
    </source>
</evidence>
<keyword evidence="13" id="KW-1185">Reference proteome</keyword>
<reference evidence="12" key="1">
    <citation type="journal article" date="2018" name="DNA Res.">
        <title>Multiple hybrid de novo genome assembly of finger millet, an orphan allotetraploid crop.</title>
        <authorList>
            <person name="Hatakeyama M."/>
            <person name="Aluri S."/>
            <person name="Balachadran M.T."/>
            <person name="Sivarajan S.R."/>
            <person name="Patrignani A."/>
            <person name="Gruter S."/>
            <person name="Poveda L."/>
            <person name="Shimizu-Inatsugi R."/>
            <person name="Baeten J."/>
            <person name="Francoijs K.J."/>
            <person name="Nataraja K.N."/>
            <person name="Reddy Y.A.N."/>
            <person name="Phadnis S."/>
            <person name="Ravikumar R.L."/>
            <person name="Schlapbach R."/>
            <person name="Sreeman S.M."/>
            <person name="Shimizu K.K."/>
        </authorList>
    </citation>
    <scope>NUCLEOTIDE SEQUENCE</scope>
</reference>
<evidence type="ECO:0000313" key="13">
    <source>
        <dbReference type="Proteomes" id="UP001054889"/>
    </source>
</evidence>
<evidence type="ECO:0000256" key="10">
    <source>
        <dbReference type="ARBA" id="ARBA00023033"/>
    </source>
</evidence>
<dbReference type="SUPFAM" id="SSF48264">
    <property type="entry name" value="Cytochrome P450"/>
    <property type="match status" value="1"/>
</dbReference>
<evidence type="ECO:0000256" key="5">
    <source>
        <dbReference type="ARBA" id="ARBA00022692"/>
    </source>
</evidence>
<dbReference type="GO" id="GO:0005506">
    <property type="term" value="F:iron ion binding"/>
    <property type="evidence" value="ECO:0007669"/>
    <property type="project" value="InterPro"/>
</dbReference>
<protein>
    <recommendedName>
        <fullName evidence="14">Cytochrome P450</fullName>
    </recommendedName>
</protein>
<dbReference type="GO" id="GO:0016705">
    <property type="term" value="F:oxidoreductase activity, acting on paired donors, with incorporation or reduction of molecular oxygen"/>
    <property type="evidence" value="ECO:0007669"/>
    <property type="project" value="InterPro"/>
</dbReference>
<evidence type="ECO:0000256" key="2">
    <source>
        <dbReference type="ARBA" id="ARBA00004167"/>
    </source>
</evidence>
<dbReference type="PRINTS" id="PR00465">
    <property type="entry name" value="EP450IV"/>
</dbReference>
<dbReference type="PANTHER" id="PTHR47953">
    <property type="entry name" value="OS08G0105600 PROTEIN"/>
    <property type="match status" value="1"/>
</dbReference>
<dbReference type="GO" id="GO:0020037">
    <property type="term" value="F:heme binding"/>
    <property type="evidence" value="ECO:0007669"/>
    <property type="project" value="InterPro"/>
</dbReference>
<keyword evidence="5" id="KW-0812">Transmembrane</keyword>
<evidence type="ECO:0000256" key="11">
    <source>
        <dbReference type="ARBA" id="ARBA00023136"/>
    </source>
</evidence>
<comment type="caution">
    <text evidence="12">The sequence shown here is derived from an EMBL/GenBank/DDBJ whole genome shotgun (WGS) entry which is preliminary data.</text>
</comment>
<keyword evidence="10" id="KW-0503">Monooxygenase</keyword>
<comment type="cofactor">
    <cofactor evidence="1">
        <name>heme</name>
        <dbReference type="ChEBI" id="CHEBI:30413"/>
    </cofactor>
</comment>
<dbReference type="AlphaFoldDB" id="A0AAV5DQ75"/>
<keyword evidence="8" id="KW-0560">Oxidoreductase</keyword>
<keyword evidence="9" id="KW-0408">Iron</keyword>
<comment type="subcellular location">
    <subcellularLocation>
        <location evidence="2">Membrane</location>
        <topology evidence="2">Single-pass membrane protein</topology>
    </subcellularLocation>
</comment>
<dbReference type="PRINTS" id="PR00385">
    <property type="entry name" value="P450"/>
</dbReference>
<dbReference type="GO" id="GO:0004497">
    <property type="term" value="F:monooxygenase activity"/>
    <property type="evidence" value="ECO:0007669"/>
    <property type="project" value="UniProtKB-KW"/>
</dbReference>
<keyword evidence="4" id="KW-0349">Heme</keyword>
<proteinExistence type="inferred from homology"/>